<organism evidence="4 5">
    <name type="scientific">Actinoplanes regularis</name>
    <dbReference type="NCBI Taxonomy" id="52697"/>
    <lineage>
        <taxon>Bacteria</taxon>
        <taxon>Bacillati</taxon>
        <taxon>Actinomycetota</taxon>
        <taxon>Actinomycetes</taxon>
        <taxon>Micromonosporales</taxon>
        <taxon>Micromonosporaceae</taxon>
        <taxon>Actinoplanes</taxon>
    </lineage>
</organism>
<evidence type="ECO:0000256" key="2">
    <source>
        <dbReference type="ARBA" id="ARBA00023315"/>
    </source>
</evidence>
<dbReference type="InterPro" id="IPR050832">
    <property type="entry name" value="Bact_Acetyltransf"/>
</dbReference>
<dbReference type="InterPro" id="IPR016181">
    <property type="entry name" value="Acyl_CoA_acyltransferase"/>
</dbReference>
<keyword evidence="2" id="KW-0012">Acyltransferase</keyword>
<dbReference type="Proteomes" id="UP000198415">
    <property type="component" value="Unassembled WGS sequence"/>
</dbReference>
<reference evidence="4 5" key="1">
    <citation type="submission" date="2017-06" db="EMBL/GenBank/DDBJ databases">
        <authorList>
            <person name="Kim H.J."/>
            <person name="Triplett B.A."/>
        </authorList>
    </citation>
    <scope>NUCLEOTIDE SEQUENCE [LARGE SCALE GENOMIC DNA]</scope>
    <source>
        <strain evidence="4 5">DSM 43151</strain>
    </source>
</reference>
<keyword evidence="5" id="KW-1185">Reference proteome</keyword>
<dbReference type="CDD" id="cd04301">
    <property type="entry name" value="NAT_SF"/>
    <property type="match status" value="1"/>
</dbReference>
<evidence type="ECO:0000259" key="3">
    <source>
        <dbReference type="PROSITE" id="PS51186"/>
    </source>
</evidence>
<dbReference type="AlphaFoldDB" id="A0A239A6Q7"/>
<dbReference type="OrthoDB" id="9803907at2"/>
<dbReference type="Pfam" id="PF00583">
    <property type="entry name" value="Acetyltransf_1"/>
    <property type="match status" value="1"/>
</dbReference>
<dbReference type="PROSITE" id="PS51186">
    <property type="entry name" value="GNAT"/>
    <property type="match status" value="1"/>
</dbReference>
<evidence type="ECO:0000313" key="4">
    <source>
        <dbReference type="EMBL" id="SNR91315.1"/>
    </source>
</evidence>
<proteinExistence type="predicted"/>
<keyword evidence="1 4" id="KW-0808">Transferase</keyword>
<protein>
    <submittedName>
        <fullName evidence="4">Acetyltransferase (GNAT) family protein</fullName>
    </submittedName>
</protein>
<dbReference type="GO" id="GO:0016747">
    <property type="term" value="F:acyltransferase activity, transferring groups other than amino-acyl groups"/>
    <property type="evidence" value="ECO:0007669"/>
    <property type="project" value="InterPro"/>
</dbReference>
<dbReference type="EMBL" id="FZNR01000007">
    <property type="protein sequence ID" value="SNR91315.1"/>
    <property type="molecule type" value="Genomic_DNA"/>
</dbReference>
<evidence type="ECO:0000313" key="5">
    <source>
        <dbReference type="Proteomes" id="UP000198415"/>
    </source>
</evidence>
<dbReference type="SUPFAM" id="SSF55729">
    <property type="entry name" value="Acyl-CoA N-acyltransferases (Nat)"/>
    <property type="match status" value="1"/>
</dbReference>
<dbReference type="Gene3D" id="3.40.630.30">
    <property type="match status" value="1"/>
</dbReference>
<dbReference type="PANTHER" id="PTHR43877">
    <property type="entry name" value="AMINOALKYLPHOSPHONATE N-ACETYLTRANSFERASE-RELATED-RELATED"/>
    <property type="match status" value="1"/>
</dbReference>
<evidence type="ECO:0000256" key="1">
    <source>
        <dbReference type="ARBA" id="ARBA00022679"/>
    </source>
</evidence>
<name>A0A239A6Q7_9ACTN</name>
<gene>
    <name evidence="4" type="ORF">SAMN06264365_107108</name>
</gene>
<dbReference type="InterPro" id="IPR000182">
    <property type="entry name" value="GNAT_dom"/>
</dbReference>
<sequence>MNSAVGYSEVRLIGTGGLTRSETETVAELLHGLVAGGAALGWVSPPAPDEVAVLLADVTAGIGPGDAALAVAYVEEAPVGFGYWRRYERPTHRVNADLEKIAVAPEHQGAGLGRTLTTVLIAAAVQHSIEVLTLDLRGDNARAVALYESLGFRRYGTLENFVARGPARYDKLFYALDLRGVTV</sequence>
<accession>A0A239A6Q7</accession>
<feature type="domain" description="N-acetyltransferase" evidence="3">
    <location>
        <begin position="17"/>
        <end position="179"/>
    </location>
</feature>